<dbReference type="RefSeq" id="WP_074257282.1">
    <property type="nucleotide sequence ID" value="NZ_FSRL01000001.1"/>
</dbReference>
<protein>
    <submittedName>
        <fullName evidence="3">Glycosyl transferases group 1</fullName>
    </submittedName>
</protein>
<gene>
    <name evidence="3" type="ORF">SAMN05444002_3375</name>
</gene>
<dbReference type="PANTHER" id="PTHR46401">
    <property type="entry name" value="GLYCOSYLTRANSFERASE WBBK-RELATED"/>
    <property type="match status" value="1"/>
</dbReference>
<dbReference type="EMBL" id="FSRL01000001">
    <property type="protein sequence ID" value="SIO19159.1"/>
    <property type="molecule type" value="Genomic_DNA"/>
</dbReference>
<dbReference type="PANTHER" id="PTHR46401:SF2">
    <property type="entry name" value="GLYCOSYLTRANSFERASE WBBK-RELATED"/>
    <property type="match status" value="1"/>
</dbReference>
<proteinExistence type="predicted"/>
<sequence length="408" mass="44914">MKGDVRARCLDLTRLVSRVGRGPLTGVDRVERAYLDRLIAEPAPLFGLIRLPLSFALLDQQGVVALAARLAGHAPWGSADLQGLLNRRLTPLQRRVHADIRRISRATCLRARLPAMLDRHLPDGTCYLNVGHANLGARMLSAMSARGAEITVLVHDMIPLDFPQYQRDGQPDAFEAAMRRVSRFATRIIYNSRHSRDRGAHWFAQFGRVPDGVVALLGIDEAHPDPSGVPHDLPTDRPYFVTTGTIEPRKNHALLLDAWDHLAEMSGETPALFIIGTRGWKNEALFARLDASPRRGRDIFELTGLADGAVASLTAGARAALFPSRAEGFGLPPAEALALGTPALVNDLPVYREFLGDLPVYLAGNDSYLWAKTIHEMATVGRAVPRVELERLQLPTWEAHFNKVLSKT</sequence>
<evidence type="ECO:0000259" key="2">
    <source>
        <dbReference type="Pfam" id="PF00534"/>
    </source>
</evidence>
<evidence type="ECO:0000256" key="1">
    <source>
        <dbReference type="ARBA" id="ARBA00022679"/>
    </source>
</evidence>
<keyword evidence="1 3" id="KW-0808">Transferase</keyword>
<dbReference type="InterPro" id="IPR001296">
    <property type="entry name" value="Glyco_trans_1"/>
</dbReference>
<dbReference type="STRING" id="1217970.SAMN05444002_3375"/>
<dbReference type="AlphaFoldDB" id="A0A1N6HHJ0"/>
<accession>A0A1N6HHJ0</accession>
<evidence type="ECO:0000313" key="3">
    <source>
        <dbReference type="EMBL" id="SIO19159.1"/>
    </source>
</evidence>
<name>A0A1N6HHJ0_9RHOB</name>
<organism evidence="3 4">
    <name type="scientific">Vannielia litorea</name>
    <dbReference type="NCBI Taxonomy" id="1217970"/>
    <lineage>
        <taxon>Bacteria</taxon>
        <taxon>Pseudomonadati</taxon>
        <taxon>Pseudomonadota</taxon>
        <taxon>Alphaproteobacteria</taxon>
        <taxon>Rhodobacterales</taxon>
        <taxon>Paracoccaceae</taxon>
        <taxon>Vannielia</taxon>
    </lineage>
</organism>
<dbReference type="Proteomes" id="UP000184932">
    <property type="component" value="Unassembled WGS sequence"/>
</dbReference>
<dbReference type="CDD" id="cd03809">
    <property type="entry name" value="GT4_MtfB-like"/>
    <property type="match status" value="1"/>
</dbReference>
<feature type="domain" description="Glycosyl transferase family 1" evidence="2">
    <location>
        <begin position="231"/>
        <end position="357"/>
    </location>
</feature>
<dbReference type="SUPFAM" id="SSF53756">
    <property type="entry name" value="UDP-Glycosyltransferase/glycogen phosphorylase"/>
    <property type="match status" value="1"/>
</dbReference>
<reference evidence="4" key="1">
    <citation type="submission" date="2016-11" db="EMBL/GenBank/DDBJ databases">
        <authorList>
            <person name="Varghese N."/>
            <person name="Submissions S."/>
        </authorList>
    </citation>
    <scope>NUCLEOTIDE SEQUENCE [LARGE SCALE GENOMIC DNA]</scope>
    <source>
        <strain evidence="4">DSM 29440</strain>
    </source>
</reference>
<dbReference type="Gene3D" id="3.40.50.2000">
    <property type="entry name" value="Glycogen Phosphorylase B"/>
    <property type="match status" value="1"/>
</dbReference>
<keyword evidence="4" id="KW-1185">Reference proteome</keyword>
<dbReference type="OrthoDB" id="9790710at2"/>
<dbReference type="Pfam" id="PF00534">
    <property type="entry name" value="Glycos_transf_1"/>
    <property type="match status" value="1"/>
</dbReference>
<evidence type="ECO:0000313" key="4">
    <source>
        <dbReference type="Proteomes" id="UP000184932"/>
    </source>
</evidence>
<dbReference type="GO" id="GO:0016757">
    <property type="term" value="F:glycosyltransferase activity"/>
    <property type="evidence" value="ECO:0007669"/>
    <property type="project" value="InterPro"/>
</dbReference>